<sequence length="71" mass="7449">MKQVAANMAGTVFKVLVQAGDVVTAGQDLIVLESMKMEIPFAAEGAGKVAEVKVQVGDFVNEGDILVVLEE</sequence>
<proteinExistence type="predicted"/>
<name>A0A3M8CYL7_9BACL</name>
<evidence type="ECO:0000313" key="4">
    <source>
        <dbReference type="EMBL" id="RNB80900.1"/>
    </source>
</evidence>
<dbReference type="GO" id="GO:0004075">
    <property type="term" value="F:biotin carboxylase activity"/>
    <property type="evidence" value="ECO:0007669"/>
    <property type="project" value="UniProtKB-EC"/>
</dbReference>
<dbReference type="PANTHER" id="PTHR18866">
    <property type="entry name" value="CARBOXYLASE:PYRUVATE/ACETYL-COA/PROPIONYL-COA CARBOXYLASE"/>
    <property type="match status" value="1"/>
</dbReference>
<feature type="domain" description="Lipoyl-binding" evidence="3">
    <location>
        <begin position="1"/>
        <end position="70"/>
    </location>
</feature>
<evidence type="ECO:0000256" key="2">
    <source>
        <dbReference type="ARBA" id="ARBA00023267"/>
    </source>
</evidence>
<comment type="caution">
    <text evidence="4">The sequence shown here is derived from an EMBL/GenBank/DDBJ whole genome shotgun (WGS) entry which is preliminary data.</text>
</comment>
<dbReference type="PANTHER" id="PTHR18866:SF33">
    <property type="entry name" value="METHYLCROTONOYL-COA CARBOXYLASE SUBUNIT ALPHA, MITOCHONDRIAL-RELATED"/>
    <property type="match status" value="1"/>
</dbReference>
<gene>
    <name evidence="4" type="ORF">EDM58_08700</name>
</gene>
<reference evidence="4 5" key="1">
    <citation type="submission" date="2018-10" db="EMBL/GenBank/DDBJ databases">
        <title>Phylogenomics of Brevibacillus.</title>
        <authorList>
            <person name="Dunlap C."/>
        </authorList>
    </citation>
    <scope>NUCLEOTIDE SEQUENCE [LARGE SCALE GENOMIC DNA]</scope>
    <source>
        <strain evidence="4 5">JCM 15085</strain>
    </source>
</reference>
<dbReference type="Proteomes" id="UP000281915">
    <property type="component" value="Unassembled WGS sequence"/>
</dbReference>
<dbReference type="InterPro" id="IPR000089">
    <property type="entry name" value="Biotin_lipoyl"/>
</dbReference>
<dbReference type="Pfam" id="PF00364">
    <property type="entry name" value="Biotin_lipoyl"/>
    <property type="match status" value="1"/>
</dbReference>
<evidence type="ECO:0000313" key="5">
    <source>
        <dbReference type="Proteomes" id="UP000281915"/>
    </source>
</evidence>
<dbReference type="Gene3D" id="2.40.50.100">
    <property type="match status" value="1"/>
</dbReference>
<dbReference type="EC" id="6.3.4.14" evidence="1"/>
<keyword evidence="2" id="KW-0092">Biotin</keyword>
<dbReference type="PROSITE" id="PS50968">
    <property type="entry name" value="BIOTINYL_LIPOYL"/>
    <property type="match status" value="1"/>
</dbReference>
<dbReference type="SUPFAM" id="SSF51230">
    <property type="entry name" value="Single hybrid motif"/>
    <property type="match status" value="1"/>
</dbReference>
<accession>A0A3M8CYL7</accession>
<dbReference type="NCBIfam" id="NF004547">
    <property type="entry name" value="PRK05889.1"/>
    <property type="match status" value="1"/>
</dbReference>
<organism evidence="4 5">
    <name type="scientific">Brevibacillus panacihumi</name>
    <dbReference type="NCBI Taxonomy" id="497735"/>
    <lineage>
        <taxon>Bacteria</taxon>
        <taxon>Bacillati</taxon>
        <taxon>Bacillota</taxon>
        <taxon>Bacilli</taxon>
        <taxon>Bacillales</taxon>
        <taxon>Paenibacillaceae</taxon>
        <taxon>Brevibacillus</taxon>
    </lineage>
</organism>
<dbReference type="EMBL" id="RHHT01000015">
    <property type="protein sequence ID" value="RNB80900.1"/>
    <property type="molecule type" value="Genomic_DNA"/>
</dbReference>
<dbReference type="InterPro" id="IPR050856">
    <property type="entry name" value="Biotin_carboxylase_complex"/>
</dbReference>
<dbReference type="RefSeq" id="WP_122912978.1">
    <property type="nucleotide sequence ID" value="NZ_RHHT01000015.1"/>
</dbReference>
<dbReference type="AlphaFoldDB" id="A0A3M8CYL7"/>
<dbReference type="FunFam" id="2.40.50.100:FF:000003">
    <property type="entry name" value="Acetyl-CoA carboxylase biotin carboxyl carrier protein"/>
    <property type="match status" value="1"/>
</dbReference>
<evidence type="ECO:0000259" key="3">
    <source>
        <dbReference type="PROSITE" id="PS50968"/>
    </source>
</evidence>
<protein>
    <recommendedName>
        <fullName evidence="1">biotin carboxylase</fullName>
        <ecNumber evidence="1">6.3.4.14</ecNumber>
    </recommendedName>
</protein>
<dbReference type="CDD" id="cd06850">
    <property type="entry name" value="biotinyl_domain"/>
    <property type="match status" value="1"/>
</dbReference>
<evidence type="ECO:0000256" key="1">
    <source>
        <dbReference type="ARBA" id="ARBA00013263"/>
    </source>
</evidence>
<dbReference type="NCBIfam" id="NF006079">
    <property type="entry name" value="PRK08225.1"/>
    <property type="match status" value="1"/>
</dbReference>
<dbReference type="InterPro" id="IPR011053">
    <property type="entry name" value="Single_hybrid_motif"/>
</dbReference>